<comment type="caution">
    <text evidence="1">The sequence shown here is derived from an EMBL/GenBank/DDBJ whole genome shotgun (WGS) entry which is preliminary data.</text>
</comment>
<dbReference type="EMBL" id="CAJNOM010000120">
    <property type="protein sequence ID" value="CAF1086610.1"/>
    <property type="molecule type" value="Genomic_DNA"/>
</dbReference>
<evidence type="ECO:0000313" key="2">
    <source>
        <dbReference type="EMBL" id="CAF1086610.1"/>
    </source>
</evidence>
<keyword evidence="4" id="KW-1185">Reference proteome</keyword>
<dbReference type="AlphaFoldDB" id="A0A814KSP6"/>
<dbReference type="EMBL" id="CAJNOI010000099">
    <property type="protein sequence ID" value="CAF1056147.1"/>
    <property type="molecule type" value="Genomic_DNA"/>
</dbReference>
<protein>
    <recommendedName>
        <fullName evidence="6">F-box domain-containing protein</fullName>
    </recommendedName>
</protein>
<dbReference type="Proteomes" id="UP000663877">
    <property type="component" value="Unassembled WGS sequence"/>
</dbReference>
<evidence type="ECO:0000313" key="4">
    <source>
        <dbReference type="Proteomes" id="UP000663832"/>
    </source>
</evidence>
<evidence type="ECO:0000313" key="3">
    <source>
        <dbReference type="EMBL" id="CAF1113999.1"/>
    </source>
</evidence>
<dbReference type="OrthoDB" id="10055666at2759"/>
<evidence type="ECO:0000313" key="1">
    <source>
        <dbReference type="EMBL" id="CAF1056147.1"/>
    </source>
</evidence>
<name>A0A814KSP6_9BILA</name>
<reference evidence="1" key="1">
    <citation type="submission" date="2021-02" db="EMBL/GenBank/DDBJ databases">
        <authorList>
            <person name="Nowell W R."/>
        </authorList>
    </citation>
    <scope>NUCLEOTIDE SEQUENCE</scope>
</reference>
<dbReference type="EMBL" id="CAJNOM010000134">
    <property type="protein sequence ID" value="CAF1113999.1"/>
    <property type="molecule type" value="Genomic_DNA"/>
</dbReference>
<dbReference type="Proteomes" id="UP000663832">
    <property type="component" value="Unassembled WGS sequence"/>
</dbReference>
<accession>A0A814KSP6</accession>
<gene>
    <name evidence="1" type="ORF">BJG266_LOCUS18893</name>
    <name evidence="2" type="ORF">QVE165_LOCUS19524</name>
    <name evidence="3" type="ORF">QVE165_LOCUS21009</name>
</gene>
<evidence type="ECO:0008006" key="6">
    <source>
        <dbReference type="Google" id="ProtNLM"/>
    </source>
</evidence>
<sequence>MENCMQLEDLSSELFCVIFDYLNAFDLFLAFASLNSRISSIIKLTRLHVIIDPVYCRSQIKFMSRHLAFHSDQIISLNIFDKICDQKNVVAYLFSRHDFPNLRFCVLRDLQDSSKLENVIKKLKLQSQMTSLHIFQTYYTSEYNICRSHAHLFSEMTLLNTPLTLRFATLLYHYDHSELTTTMTTNINLKYLHLIFYGEVDKIIIYSLIPVLRVCNALRQLIVTIKNPPMSRNNHNINIPNLPSINEDDLPTISTLQILDLQIFTQCNIHSLNLILHCMPNLQELSVTLVNDCMNQWLIDSFIDGNNWQRMLTSHVANLKIFDFHMSFLMDNRLLDLNLILNSFRYFVTHYNGWHMGISRWITFEDIGTDSTHSYRSESHQYVSNLSALIDLFSITNLEFEHSNDLSRSYVAPYVLLACINVTKLIMHTSLFFSSIVIDNPNLTLTFARIKELELISDHMYVSLKHGSKIVDSFPSLSHVEIEVYSLDSGIPIVDVFLGGLKMLRHIIVTFSHKGLADDTITQEHIIEKWRQSFGLNRNDEYKVVVKIEDHTLYIWIP</sequence>
<evidence type="ECO:0000313" key="5">
    <source>
        <dbReference type="Proteomes" id="UP000663877"/>
    </source>
</evidence>
<proteinExistence type="predicted"/>
<organism evidence="1 5">
    <name type="scientific">Adineta steineri</name>
    <dbReference type="NCBI Taxonomy" id="433720"/>
    <lineage>
        <taxon>Eukaryota</taxon>
        <taxon>Metazoa</taxon>
        <taxon>Spiralia</taxon>
        <taxon>Gnathifera</taxon>
        <taxon>Rotifera</taxon>
        <taxon>Eurotatoria</taxon>
        <taxon>Bdelloidea</taxon>
        <taxon>Adinetida</taxon>
        <taxon>Adinetidae</taxon>
        <taxon>Adineta</taxon>
    </lineage>
</organism>